<protein>
    <recommendedName>
        <fullName evidence="3">DUF3168 domain-containing protein</fullName>
    </recommendedName>
</protein>
<keyword evidence="2" id="KW-1185">Reference proteome</keyword>
<evidence type="ECO:0000313" key="2">
    <source>
        <dbReference type="Proteomes" id="UP000527143"/>
    </source>
</evidence>
<comment type="caution">
    <text evidence="1">The sequence shown here is derived from an EMBL/GenBank/DDBJ whole genome shotgun (WGS) entry which is preliminary data.</text>
</comment>
<organism evidence="1 2">
    <name type="scientific">Sphingomonas xinjiangensis</name>
    <dbReference type="NCBI Taxonomy" id="643568"/>
    <lineage>
        <taxon>Bacteria</taxon>
        <taxon>Pseudomonadati</taxon>
        <taxon>Pseudomonadota</taxon>
        <taxon>Alphaproteobacteria</taxon>
        <taxon>Sphingomonadales</taxon>
        <taxon>Sphingomonadaceae</taxon>
        <taxon>Sphingomonas</taxon>
    </lineage>
</organism>
<name>A0A840YQQ9_9SPHN</name>
<dbReference type="Pfam" id="PF11367">
    <property type="entry name" value="Tail_completion_gp17"/>
    <property type="match status" value="1"/>
</dbReference>
<dbReference type="AlphaFoldDB" id="A0A840YQQ9"/>
<dbReference type="RefSeq" id="WP_184088256.1">
    <property type="nucleotide sequence ID" value="NZ_JACIJF010000007.1"/>
</dbReference>
<proteinExistence type="predicted"/>
<dbReference type="InterPro" id="IPR021508">
    <property type="entry name" value="Gp17-like"/>
</dbReference>
<accession>A0A840YQQ9</accession>
<reference evidence="1 2" key="1">
    <citation type="submission" date="2020-08" db="EMBL/GenBank/DDBJ databases">
        <title>Genomic Encyclopedia of Type Strains, Phase IV (KMG-IV): sequencing the most valuable type-strain genomes for metagenomic binning, comparative biology and taxonomic classification.</title>
        <authorList>
            <person name="Goeker M."/>
        </authorList>
    </citation>
    <scope>NUCLEOTIDE SEQUENCE [LARGE SCALE GENOMIC DNA]</scope>
    <source>
        <strain evidence="1 2">DSM 26736</strain>
    </source>
</reference>
<dbReference type="EMBL" id="JACIJF010000007">
    <property type="protein sequence ID" value="MBB5711451.1"/>
    <property type="molecule type" value="Genomic_DNA"/>
</dbReference>
<evidence type="ECO:0000313" key="1">
    <source>
        <dbReference type="EMBL" id="MBB5711451.1"/>
    </source>
</evidence>
<sequence>MSAHDVLADALAAVLGGHAPLMAKISGVFDAQPVRGVRPYALVEDALLTDWSTKDLVGREGRLSVTLFDQGVSPRRLRGLVGEVEAAVLGLPRMLGEGWRVASLSAVRSRVVREGEGRWAALCEFRVRMLA</sequence>
<dbReference type="Proteomes" id="UP000527143">
    <property type="component" value="Unassembled WGS sequence"/>
</dbReference>
<gene>
    <name evidence="1" type="ORF">FHT02_002695</name>
</gene>
<dbReference type="Gene3D" id="3.30.2000.30">
    <property type="match status" value="1"/>
</dbReference>
<dbReference type="InterPro" id="IPR053745">
    <property type="entry name" value="Viral_Tail_Comp_sf"/>
</dbReference>
<evidence type="ECO:0008006" key="3">
    <source>
        <dbReference type="Google" id="ProtNLM"/>
    </source>
</evidence>